<evidence type="ECO:0000256" key="6">
    <source>
        <dbReference type="SAM" id="Phobius"/>
    </source>
</evidence>
<keyword evidence="4 6" id="KW-1133">Transmembrane helix</keyword>
<gene>
    <name evidence="8" type="ORF">IOQ59_18655</name>
</gene>
<keyword evidence="9" id="KW-1185">Reference proteome</keyword>
<keyword evidence="5 6" id="KW-0472">Membrane</keyword>
<sequence length="80" mass="8855">MKNPHLIWLLLILTTLSSYALAEDSVHPAVIGIILLLTSIKGALIIDGFMELHGVSHLVRRALHLYCPVLALSIWGILQF</sequence>
<proteinExistence type="predicted"/>
<keyword evidence="3 6" id="KW-0812">Transmembrane</keyword>
<accession>A0A8J7KBM7</accession>
<evidence type="ECO:0000313" key="8">
    <source>
        <dbReference type="EMBL" id="MBE9399286.1"/>
    </source>
</evidence>
<dbReference type="EMBL" id="JADEYS010000024">
    <property type="protein sequence ID" value="MBE9399286.1"/>
    <property type="molecule type" value="Genomic_DNA"/>
</dbReference>
<dbReference type="Pfam" id="PF03626">
    <property type="entry name" value="COX4_pro"/>
    <property type="match status" value="1"/>
</dbReference>
<evidence type="ECO:0000256" key="2">
    <source>
        <dbReference type="ARBA" id="ARBA00022475"/>
    </source>
</evidence>
<feature type="transmembrane region" description="Helical" evidence="6">
    <location>
        <begin position="32"/>
        <end position="50"/>
    </location>
</feature>
<evidence type="ECO:0000256" key="5">
    <source>
        <dbReference type="ARBA" id="ARBA00023136"/>
    </source>
</evidence>
<evidence type="ECO:0000256" key="3">
    <source>
        <dbReference type="ARBA" id="ARBA00022692"/>
    </source>
</evidence>
<comment type="caution">
    <text evidence="8">The sequence shown here is derived from an EMBL/GenBank/DDBJ whole genome shotgun (WGS) entry which is preliminary data.</text>
</comment>
<dbReference type="InterPro" id="IPR005171">
    <property type="entry name" value="Cyt_c_oxidase_su4_prok"/>
</dbReference>
<evidence type="ECO:0000256" key="1">
    <source>
        <dbReference type="ARBA" id="ARBA00004651"/>
    </source>
</evidence>
<dbReference type="RefSeq" id="WP_193954981.1">
    <property type="nucleotide sequence ID" value="NZ_JADEYS010000024.1"/>
</dbReference>
<evidence type="ECO:0000256" key="4">
    <source>
        <dbReference type="ARBA" id="ARBA00022989"/>
    </source>
</evidence>
<evidence type="ECO:0000313" key="9">
    <source>
        <dbReference type="Proteomes" id="UP000640333"/>
    </source>
</evidence>
<evidence type="ECO:0000256" key="7">
    <source>
        <dbReference type="SAM" id="SignalP"/>
    </source>
</evidence>
<protein>
    <submittedName>
        <fullName evidence="8">Cytochrome C oxidase subunit IV family protein</fullName>
    </submittedName>
</protein>
<keyword evidence="2" id="KW-1003">Cell membrane</keyword>
<feature type="transmembrane region" description="Helical" evidence="6">
    <location>
        <begin position="62"/>
        <end position="78"/>
    </location>
</feature>
<reference evidence="8" key="1">
    <citation type="submission" date="2020-10" db="EMBL/GenBank/DDBJ databases">
        <title>Bacterium isolated from coastal waters sediment.</title>
        <authorList>
            <person name="Chen R.-J."/>
            <person name="Lu D.-C."/>
            <person name="Zhu K.-L."/>
            <person name="Du Z.-J."/>
        </authorList>
    </citation>
    <scope>NUCLEOTIDE SEQUENCE</scope>
    <source>
        <strain evidence="8">N1Y112</strain>
    </source>
</reference>
<feature type="signal peptide" evidence="7">
    <location>
        <begin position="1"/>
        <end position="22"/>
    </location>
</feature>
<keyword evidence="7" id="KW-0732">Signal</keyword>
<comment type="subcellular location">
    <subcellularLocation>
        <location evidence="1">Cell membrane</location>
        <topology evidence="1">Multi-pass membrane protein</topology>
    </subcellularLocation>
</comment>
<name>A0A8J7KBM7_9GAMM</name>
<feature type="chain" id="PRO_5035163157" evidence="7">
    <location>
        <begin position="23"/>
        <end position="80"/>
    </location>
</feature>
<organism evidence="8 9">
    <name type="scientific">Pontibacterium sinense</name>
    <dbReference type="NCBI Taxonomy" id="2781979"/>
    <lineage>
        <taxon>Bacteria</taxon>
        <taxon>Pseudomonadati</taxon>
        <taxon>Pseudomonadota</taxon>
        <taxon>Gammaproteobacteria</taxon>
        <taxon>Oceanospirillales</taxon>
        <taxon>Oceanospirillaceae</taxon>
        <taxon>Pontibacterium</taxon>
    </lineage>
</organism>
<dbReference type="AlphaFoldDB" id="A0A8J7KBM7"/>
<dbReference type="GO" id="GO:0005886">
    <property type="term" value="C:plasma membrane"/>
    <property type="evidence" value="ECO:0007669"/>
    <property type="project" value="UniProtKB-SubCell"/>
</dbReference>
<dbReference type="Proteomes" id="UP000640333">
    <property type="component" value="Unassembled WGS sequence"/>
</dbReference>